<dbReference type="GO" id="GO:0005975">
    <property type="term" value="P:carbohydrate metabolic process"/>
    <property type="evidence" value="ECO:0007669"/>
    <property type="project" value="InterPro"/>
</dbReference>
<evidence type="ECO:0000313" key="6">
    <source>
        <dbReference type="Proteomes" id="UP000060699"/>
    </source>
</evidence>
<dbReference type="AlphaFoldDB" id="A0A0U3LEM7"/>
<dbReference type="KEGG" id="rdp:RD2015_427"/>
<reference evidence="5 6" key="1">
    <citation type="submission" date="2015-12" db="EMBL/GenBank/DDBJ databases">
        <title>Complete genome of Roseateles depolymerans KCTC 42856.</title>
        <authorList>
            <person name="Kim K.M."/>
        </authorList>
    </citation>
    <scope>NUCLEOTIDE SEQUENCE [LARGE SCALE GENOMIC DNA]</scope>
    <source>
        <strain evidence="5 6">KCTC 42856</strain>
    </source>
</reference>
<comment type="similarity">
    <text evidence="2 4">Belongs to the glucose-6-phosphate 1-epimerase family.</text>
</comment>
<dbReference type="STRING" id="76731.RD2015_427"/>
<name>A0A0U3LEM7_9BURK</name>
<evidence type="ECO:0000313" key="5">
    <source>
        <dbReference type="EMBL" id="ALV04930.1"/>
    </source>
</evidence>
<dbReference type="GO" id="GO:0047938">
    <property type="term" value="F:glucose-6-phosphate 1-epimerase activity"/>
    <property type="evidence" value="ECO:0007669"/>
    <property type="project" value="UniProtKB-UniRule"/>
</dbReference>
<dbReference type="InterPro" id="IPR011013">
    <property type="entry name" value="Gal_mutarotase_sf_dom"/>
</dbReference>
<dbReference type="InterPro" id="IPR025532">
    <property type="entry name" value="G6P_1-epimerase"/>
</dbReference>
<dbReference type="OrthoDB" id="9790727at2"/>
<evidence type="ECO:0000256" key="3">
    <source>
        <dbReference type="ARBA" id="ARBA00023235"/>
    </source>
</evidence>
<organism evidence="5 6">
    <name type="scientific">Roseateles depolymerans</name>
    <dbReference type="NCBI Taxonomy" id="76731"/>
    <lineage>
        <taxon>Bacteria</taxon>
        <taxon>Pseudomonadati</taxon>
        <taxon>Pseudomonadota</taxon>
        <taxon>Betaproteobacteria</taxon>
        <taxon>Burkholderiales</taxon>
        <taxon>Sphaerotilaceae</taxon>
        <taxon>Roseateles</taxon>
    </lineage>
</organism>
<dbReference type="PATRIC" id="fig|76731.3.peg.438"/>
<dbReference type="SUPFAM" id="SSF74650">
    <property type="entry name" value="Galactose mutarotase-like"/>
    <property type="match status" value="1"/>
</dbReference>
<accession>A0A0U3LEM7</accession>
<dbReference type="InterPro" id="IPR008183">
    <property type="entry name" value="Aldose_1/G6P_1-epimerase"/>
</dbReference>
<dbReference type="PIRSF" id="PIRSF016020">
    <property type="entry name" value="PHexose_mutarotase"/>
    <property type="match status" value="1"/>
</dbReference>
<gene>
    <name evidence="5" type="ORF">RD2015_427</name>
</gene>
<dbReference type="GO" id="GO:0005737">
    <property type="term" value="C:cytoplasm"/>
    <property type="evidence" value="ECO:0007669"/>
    <property type="project" value="TreeGrafter"/>
</dbReference>
<dbReference type="GO" id="GO:0030246">
    <property type="term" value="F:carbohydrate binding"/>
    <property type="evidence" value="ECO:0007669"/>
    <property type="project" value="UniProtKB-UniRule"/>
</dbReference>
<dbReference type="PANTHER" id="PTHR11122">
    <property type="entry name" value="APOSPORY-ASSOCIATED PROTEIN C-RELATED"/>
    <property type="match status" value="1"/>
</dbReference>
<dbReference type="CDD" id="cd09020">
    <property type="entry name" value="D-hex-6-P-epi_like"/>
    <property type="match status" value="1"/>
</dbReference>
<evidence type="ECO:0000256" key="4">
    <source>
        <dbReference type="PIRNR" id="PIRNR016020"/>
    </source>
</evidence>
<dbReference type="PANTHER" id="PTHR11122:SF13">
    <property type="entry name" value="GLUCOSE-6-PHOSPHATE 1-EPIMERASE"/>
    <property type="match status" value="1"/>
</dbReference>
<dbReference type="Pfam" id="PF01263">
    <property type="entry name" value="Aldose_epim"/>
    <property type="match status" value="1"/>
</dbReference>
<proteinExistence type="inferred from homology"/>
<keyword evidence="6" id="KW-1185">Reference proteome</keyword>
<dbReference type="EMBL" id="CP013729">
    <property type="protein sequence ID" value="ALV04930.1"/>
    <property type="molecule type" value="Genomic_DNA"/>
</dbReference>
<evidence type="ECO:0000256" key="1">
    <source>
        <dbReference type="ARBA" id="ARBA00001096"/>
    </source>
</evidence>
<evidence type="ECO:0000256" key="2">
    <source>
        <dbReference type="ARBA" id="ARBA00005866"/>
    </source>
</evidence>
<dbReference type="RefSeq" id="WP_116001690.1">
    <property type="nucleotide sequence ID" value="NZ_CP013729.1"/>
</dbReference>
<dbReference type="Gene3D" id="2.70.98.10">
    <property type="match status" value="1"/>
</dbReference>
<sequence length="281" mass="30657">MSPIPVTRSHGLEALELVSPDGARATLLLHGAHLVSWVPAGGEEQLYLSPTSAFATGQAIRGGVPVIFPQFNARGPLQKHGFARNKPWQLVSAEVGKDDALAVLRLTDDGATRMVWPHQFEAEISIRVSGRTLEMELACENRGEAPFSFAAALHTYLRLTSAMSASLQGLSGLAYWDSVDQRAGTQHEDLLRLDGSELDRIYQDLKDTLILRDADRRLRIAQQGFSDVVVWNPGEVKGAQFSDMPADGYRQMLCVEAAQVLQPVTLAPGESWAAMQVLALE</sequence>
<protein>
    <recommendedName>
        <fullName evidence="4">Putative glucose-6-phosphate 1-epimerase</fullName>
        <ecNumber evidence="4">5.1.3.15</ecNumber>
    </recommendedName>
</protein>
<dbReference type="Proteomes" id="UP000060699">
    <property type="component" value="Chromosome"/>
</dbReference>
<dbReference type="InterPro" id="IPR014718">
    <property type="entry name" value="GH-type_carb-bd"/>
</dbReference>
<keyword evidence="3 4" id="KW-0413">Isomerase</keyword>
<dbReference type="EC" id="5.1.3.15" evidence="4"/>
<comment type="catalytic activity">
    <reaction evidence="1">
        <text>alpha-D-glucose 6-phosphate = beta-D-glucose 6-phosphate</text>
        <dbReference type="Rhea" id="RHEA:16249"/>
        <dbReference type="ChEBI" id="CHEBI:58225"/>
        <dbReference type="ChEBI" id="CHEBI:58247"/>
        <dbReference type="EC" id="5.1.3.15"/>
    </reaction>
</comment>